<sequence length="136" mass="15322">MASDGRARRAITPDFEDWGAINQKEGKRLASKTELALSIRIFFAALARANRIGHAEFRKDELTGFLVTRRRDDAAVATPSRQQVWQAIRRAKELELLDDESRLRCLVLPIHLWDKGVGGTTCVEHGLGGRWSPPRC</sequence>
<dbReference type="RefSeq" id="WP_300962653.1">
    <property type="nucleotide sequence ID" value="NZ_JAUHJR010000011.1"/>
</dbReference>
<accession>A0ABT8EYU7</accession>
<proteinExistence type="predicted"/>
<reference evidence="1" key="1">
    <citation type="submission" date="2023-06" db="EMBL/GenBank/DDBJ databases">
        <title>Draft genome sequence of Nocardioides sp. SOB72.</title>
        <authorList>
            <person name="Zhang G."/>
        </authorList>
    </citation>
    <scope>NUCLEOTIDE SEQUENCE</scope>
    <source>
        <strain evidence="1">SOB72</strain>
    </source>
</reference>
<evidence type="ECO:0008006" key="3">
    <source>
        <dbReference type="Google" id="ProtNLM"/>
    </source>
</evidence>
<organism evidence="1 2">
    <name type="scientific">Nocardioides abyssi</name>
    <dbReference type="NCBI Taxonomy" id="3058370"/>
    <lineage>
        <taxon>Bacteria</taxon>
        <taxon>Bacillati</taxon>
        <taxon>Actinomycetota</taxon>
        <taxon>Actinomycetes</taxon>
        <taxon>Propionibacteriales</taxon>
        <taxon>Nocardioidaceae</taxon>
        <taxon>Nocardioides</taxon>
    </lineage>
</organism>
<dbReference type="Proteomes" id="UP001168537">
    <property type="component" value="Unassembled WGS sequence"/>
</dbReference>
<gene>
    <name evidence="1" type="ORF">QWY29_18445</name>
</gene>
<keyword evidence="2" id="KW-1185">Reference proteome</keyword>
<comment type="caution">
    <text evidence="1">The sequence shown here is derived from an EMBL/GenBank/DDBJ whole genome shotgun (WGS) entry which is preliminary data.</text>
</comment>
<name>A0ABT8EYU7_9ACTN</name>
<dbReference type="EMBL" id="JAUHJR010000011">
    <property type="protein sequence ID" value="MDN4163357.1"/>
    <property type="molecule type" value="Genomic_DNA"/>
</dbReference>
<evidence type="ECO:0000313" key="1">
    <source>
        <dbReference type="EMBL" id="MDN4163357.1"/>
    </source>
</evidence>
<protein>
    <recommendedName>
        <fullName evidence="3">Core-binding (CB) domain-containing protein</fullName>
    </recommendedName>
</protein>
<evidence type="ECO:0000313" key="2">
    <source>
        <dbReference type="Proteomes" id="UP001168537"/>
    </source>
</evidence>